<keyword evidence="1" id="KW-0732">Signal</keyword>
<name>A0A5C6TD43_FUSOC</name>
<evidence type="ECO:0000256" key="1">
    <source>
        <dbReference type="SAM" id="SignalP"/>
    </source>
</evidence>
<gene>
    <name evidence="2" type="ORF">FocTR4_00003161</name>
</gene>
<dbReference type="EMBL" id="VMNF01000005">
    <property type="protein sequence ID" value="TXC08409.1"/>
    <property type="molecule type" value="Genomic_DNA"/>
</dbReference>
<comment type="caution">
    <text evidence="2">The sequence shown here is derived from an EMBL/GenBank/DDBJ whole genome shotgun (WGS) entry which is preliminary data.</text>
</comment>
<dbReference type="Proteomes" id="UP000321331">
    <property type="component" value="Unassembled WGS sequence"/>
</dbReference>
<reference evidence="2 3" key="1">
    <citation type="submission" date="2019-07" db="EMBL/GenBank/DDBJ databases">
        <title>The First High-Quality Draft Genome Sequence of the Causal Agent of the Current Panama Disease Epidemic.</title>
        <authorList>
            <person name="Warmington R.J."/>
            <person name="Kay W."/>
            <person name="Jeffries A."/>
            <person name="Bebber D."/>
            <person name="Moore K."/>
            <person name="Studholme D.J."/>
        </authorList>
    </citation>
    <scope>NUCLEOTIDE SEQUENCE [LARGE SCALE GENOMIC DNA]</scope>
    <source>
        <strain evidence="2 3">TR4</strain>
    </source>
</reference>
<feature type="signal peptide" evidence="1">
    <location>
        <begin position="1"/>
        <end position="15"/>
    </location>
</feature>
<accession>A0A5C6TD43</accession>
<sequence length="113" mass="12275">MVMAVALWLGPSVVTNKTLVPCRAKWDKFGDISALMNTNVPEVNQASHSKVLNALTRKSVSSSSFFFSFGINRIAEHDKALAGVAAQIVVGDDIDATNKCIAIKARYHLLRLC</sequence>
<proteinExistence type="predicted"/>
<evidence type="ECO:0000313" key="2">
    <source>
        <dbReference type="EMBL" id="TXC08409.1"/>
    </source>
</evidence>
<organism evidence="2 3">
    <name type="scientific">Fusarium oxysporum f. sp. cubense</name>
    <dbReference type="NCBI Taxonomy" id="61366"/>
    <lineage>
        <taxon>Eukaryota</taxon>
        <taxon>Fungi</taxon>
        <taxon>Dikarya</taxon>
        <taxon>Ascomycota</taxon>
        <taxon>Pezizomycotina</taxon>
        <taxon>Sordariomycetes</taxon>
        <taxon>Hypocreomycetidae</taxon>
        <taxon>Hypocreales</taxon>
        <taxon>Nectriaceae</taxon>
        <taxon>Fusarium</taxon>
        <taxon>Fusarium oxysporum species complex</taxon>
    </lineage>
</organism>
<protein>
    <submittedName>
        <fullName evidence="2">Uncharacterized protein</fullName>
    </submittedName>
</protein>
<evidence type="ECO:0000313" key="3">
    <source>
        <dbReference type="Proteomes" id="UP000321331"/>
    </source>
</evidence>
<feature type="chain" id="PRO_5022942193" evidence="1">
    <location>
        <begin position="16"/>
        <end position="113"/>
    </location>
</feature>
<dbReference type="AlphaFoldDB" id="A0A5C6TD43"/>